<dbReference type="Gene3D" id="3.90.1150.10">
    <property type="entry name" value="Aspartate Aminotransferase, domain 1"/>
    <property type="match status" value="1"/>
</dbReference>
<evidence type="ECO:0000256" key="7">
    <source>
        <dbReference type="ARBA" id="ARBA00048528"/>
    </source>
</evidence>
<dbReference type="InterPro" id="IPR050087">
    <property type="entry name" value="AON_synthase_class-II"/>
</dbReference>
<dbReference type="Gene3D" id="3.40.640.10">
    <property type="entry name" value="Type I PLP-dependent aspartate aminotransferase-like (Major domain)"/>
    <property type="match status" value="1"/>
</dbReference>
<evidence type="ECO:0000259" key="9">
    <source>
        <dbReference type="Pfam" id="PF00155"/>
    </source>
</evidence>
<dbReference type="InterPro" id="IPR001917">
    <property type="entry name" value="Aminotrans_II_pyridoxalP_BS"/>
</dbReference>
<comment type="cofactor">
    <cofactor evidence="1 8">
        <name>pyridoxal 5'-phosphate</name>
        <dbReference type="ChEBI" id="CHEBI:597326"/>
    </cofactor>
</comment>
<proteinExistence type="inferred from homology"/>
<comment type="caution">
    <text evidence="10">The sequence shown here is derived from an EMBL/GenBank/DDBJ whole genome shotgun (WGS) entry which is preliminary data.</text>
</comment>
<dbReference type="GO" id="GO:0030170">
    <property type="term" value="F:pyridoxal phosphate binding"/>
    <property type="evidence" value="ECO:0007669"/>
    <property type="project" value="InterPro"/>
</dbReference>
<dbReference type="GO" id="GO:0046512">
    <property type="term" value="P:sphingosine biosynthetic process"/>
    <property type="evidence" value="ECO:0007669"/>
    <property type="project" value="TreeGrafter"/>
</dbReference>
<dbReference type="Pfam" id="PF00155">
    <property type="entry name" value="Aminotran_1_2"/>
    <property type="match status" value="1"/>
</dbReference>
<keyword evidence="5 8" id="KW-0663">Pyridoxal phosphate</keyword>
<dbReference type="GO" id="GO:0016020">
    <property type="term" value="C:membrane"/>
    <property type="evidence" value="ECO:0007669"/>
    <property type="project" value="GOC"/>
</dbReference>
<dbReference type="InterPro" id="IPR015422">
    <property type="entry name" value="PyrdxlP-dep_Trfase_small"/>
</dbReference>
<evidence type="ECO:0000256" key="3">
    <source>
        <dbReference type="ARBA" id="ARBA00013220"/>
    </source>
</evidence>
<dbReference type="InterPro" id="IPR015421">
    <property type="entry name" value="PyrdxlP-dep_Trfase_major"/>
</dbReference>
<reference evidence="10" key="2">
    <citation type="journal article" date="2023" name="Science">
        <title>Genomic signatures of disease resistance in endangered staghorn corals.</title>
        <authorList>
            <person name="Vollmer S.V."/>
            <person name="Selwyn J.D."/>
            <person name="Despard B.A."/>
            <person name="Roesel C.L."/>
        </authorList>
    </citation>
    <scope>NUCLEOTIDE SEQUENCE</scope>
    <source>
        <strain evidence="10">K2</strain>
    </source>
</reference>
<feature type="domain" description="Aminotransferase class I/classII large" evidence="9">
    <location>
        <begin position="72"/>
        <end position="319"/>
    </location>
</feature>
<accession>A0AAD9QIC1</accession>
<dbReference type="AlphaFoldDB" id="A0AAD9QIC1"/>
<evidence type="ECO:0000256" key="2">
    <source>
        <dbReference type="ARBA" id="ARBA00008392"/>
    </source>
</evidence>
<gene>
    <name evidence="10" type="ORF">P5673_015188</name>
</gene>
<dbReference type="GO" id="GO:0004758">
    <property type="term" value="F:serine C-palmitoyltransferase activity"/>
    <property type="evidence" value="ECO:0007669"/>
    <property type="project" value="UniProtKB-EC"/>
</dbReference>
<reference evidence="10" key="1">
    <citation type="journal article" date="2023" name="G3 (Bethesda)">
        <title>Whole genome assembly and annotation of the endangered Caribbean coral Acropora cervicornis.</title>
        <authorList>
            <person name="Selwyn J.D."/>
            <person name="Vollmer S.V."/>
        </authorList>
    </citation>
    <scope>NUCLEOTIDE SEQUENCE</scope>
    <source>
        <strain evidence="10">K2</strain>
    </source>
</reference>
<protein>
    <recommendedName>
        <fullName evidence="3">serine C-palmitoyltransferase</fullName>
        <ecNumber evidence="3">2.3.1.50</ecNumber>
    </recommendedName>
</protein>
<keyword evidence="4" id="KW-0808">Transferase</keyword>
<dbReference type="GO" id="GO:0017059">
    <property type="term" value="C:serine palmitoyltransferase complex"/>
    <property type="evidence" value="ECO:0007669"/>
    <property type="project" value="TreeGrafter"/>
</dbReference>
<evidence type="ECO:0000256" key="5">
    <source>
        <dbReference type="ARBA" id="ARBA00022898"/>
    </source>
</evidence>
<dbReference type="EC" id="2.3.1.50" evidence="3"/>
<evidence type="ECO:0000256" key="8">
    <source>
        <dbReference type="RuleBase" id="RU003693"/>
    </source>
</evidence>
<dbReference type="PROSITE" id="PS00599">
    <property type="entry name" value="AA_TRANSFER_CLASS_2"/>
    <property type="match status" value="1"/>
</dbReference>
<comment type="catalytic activity">
    <reaction evidence="7">
        <text>L-serine + hexadecanoyl-CoA + H(+) = 3-oxosphinganine + CO2 + CoA</text>
        <dbReference type="Rhea" id="RHEA:14761"/>
        <dbReference type="ChEBI" id="CHEBI:15378"/>
        <dbReference type="ChEBI" id="CHEBI:16526"/>
        <dbReference type="ChEBI" id="CHEBI:33384"/>
        <dbReference type="ChEBI" id="CHEBI:57287"/>
        <dbReference type="ChEBI" id="CHEBI:57379"/>
        <dbReference type="ChEBI" id="CHEBI:58299"/>
        <dbReference type="EC" id="2.3.1.50"/>
    </reaction>
</comment>
<dbReference type="InterPro" id="IPR015424">
    <property type="entry name" value="PyrdxlP-dep_Trfase"/>
</dbReference>
<dbReference type="InterPro" id="IPR004839">
    <property type="entry name" value="Aminotransferase_I/II_large"/>
</dbReference>
<evidence type="ECO:0000313" key="10">
    <source>
        <dbReference type="EMBL" id="KAK2561802.1"/>
    </source>
</evidence>
<dbReference type="EMBL" id="JARQWQ010000031">
    <property type="protein sequence ID" value="KAK2561802.1"/>
    <property type="molecule type" value="Genomic_DNA"/>
</dbReference>
<dbReference type="PANTHER" id="PTHR13693:SF3">
    <property type="entry name" value="LD36009P"/>
    <property type="match status" value="1"/>
</dbReference>
<organism evidence="10 11">
    <name type="scientific">Acropora cervicornis</name>
    <name type="common">Staghorn coral</name>
    <dbReference type="NCBI Taxonomy" id="6130"/>
    <lineage>
        <taxon>Eukaryota</taxon>
        <taxon>Metazoa</taxon>
        <taxon>Cnidaria</taxon>
        <taxon>Anthozoa</taxon>
        <taxon>Hexacorallia</taxon>
        <taxon>Scleractinia</taxon>
        <taxon>Astrocoeniina</taxon>
        <taxon>Acroporidae</taxon>
        <taxon>Acropora</taxon>
    </lineage>
</organism>
<evidence type="ECO:0000256" key="1">
    <source>
        <dbReference type="ARBA" id="ARBA00001933"/>
    </source>
</evidence>
<dbReference type="GO" id="GO:0046513">
    <property type="term" value="P:ceramide biosynthetic process"/>
    <property type="evidence" value="ECO:0007669"/>
    <property type="project" value="TreeGrafter"/>
</dbReference>
<evidence type="ECO:0000256" key="4">
    <source>
        <dbReference type="ARBA" id="ARBA00022679"/>
    </source>
</evidence>
<dbReference type="PANTHER" id="PTHR13693">
    <property type="entry name" value="CLASS II AMINOTRANSFERASE/8-AMINO-7-OXONONANOATE SYNTHASE"/>
    <property type="match status" value="1"/>
</dbReference>
<sequence>MPISSAPGPNIELMERVTEDGGWNHRLTGKKVQAINTGSYNYLGFAGNVGPCVEAAEEAVNKHGLAFCSSRQEYDMKSLESVLRQSVVQGQSHKKRPWKKILIIAEGVYSMEGSVLRLPEVVALKKKYKAFLYLDEAHSIGAVGPNGRGVTDYFGVDPADVEIMMGTFTKSFGAAGGYIAATQEVIDHIRGRSHSAVYASSMSPPVAMQIMSAMKIIMGEDGTDEGKKRLATFAENNKYFRRRSREMGLLVLGHDVSPIIPLMIFSPSKGCAALRELARRKIAVVGVSFPVTPTLTQSRLRICLSAAHTIEMLDKVLEGLDYVGDFLGLKNGKRSKK</sequence>
<comment type="similarity">
    <text evidence="2 8">Belongs to the class-II pyridoxal-phosphate-dependent aminotransferase family.</text>
</comment>
<keyword evidence="11" id="KW-1185">Reference proteome</keyword>
<name>A0AAD9QIC1_ACRCE</name>
<dbReference type="Proteomes" id="UP001249851">
    <property type="component" value="Unassembled WGS sequence"/>
</dbReference>
<dbReference type="SUPFAM" id="SSF53383">
    <property type="entry name" value="PLP-dependent transferases"/>
    <property type="match status" value="1"/>
</dbReference>
<evidence type="ECO:0000256" key="6">
    <source>
        <dbReference type="ARBA" id="ARBA00023315"/>
    </source>
</evidence>
<evidence type="ECO:0000313" key="11">
    <source>
        <dbReference type="Proteomes" id="UP001249851"/>
    </source>
</evidence>
<keyword evidence="6" id="KW-0012">Acyltransferase</keyword>